<organism evidence="1 2">
    <name type="scientific">Pseudomonas amygdali pv. lachrymans str. M301315</name>
    <dbReference type="NCBI Taxonomy" id="629260"/>
    <lineage>
        <taxon>Bacteria</taxon>
        <taxon>Pseudomonadati</taxon>
        <taxon>Pseudomonadota</taxon>
        <taxon>Gammaproteobacteria</taxon>
        <taxon>Pseudomonadales</taxon>
        <taxon>Pseudomonadaceae</taxon>
        <taxon>Pseudomonas</taxon>
        <taxon>Pseudomonas amygdali</taxon>
    </lineage>
</organism>
<sequence length="63" mass="7096">MGLHGQQRFSFTCGQPALRLSLTMNPDRTLLESLGTLTFPVITLPDKRFLTLLLLFRHNAPSL</sequence>
<reference evidence="1 2" key="1">
    <citation type="journal article" date="2011" name="PLoS Pathog.">
        <title>Dynamic evolution of pathogenicity revealed by sequencing and comparative genomics of 19 Pseudomonas syringae isolates.</title>
        <authorList>
            <person name="Baltrus D.A."/>
            <person name="Nishimura M.T."/>
            <person name="Romanchuk A."/>
            <person name="Chang J.H."/>
            <person name="Mukhtar M.S."/>
            <person name="Cherkis K."/>
            <person name="Roach J."/>
            <person name="Grant S.R."/>
            <person name="Jones C.D."/>
            <person name="Dangl J.L."/>
        </authorList>
    </citation>
    <scope>NUCLEOTIDE SEQUENCE [LARGE SCALE GENOMIC DNA]</scope>
    <source>
        <strain evidence="1 2">M301315</strain>
    </source>
</reference>
<name>A0AAD0PT74_PSEAV</name>
<dbReference type="AlphaFoldDB" id="A0AAD0PT74"/>
<dbReference type="Proteomes" id="UP000006426">
    <property type="component" value="Chromosome"/>
</dbReference>
<protein>
    <submittedName>
        <fullName evidence="1">Uncharacterized protein</fullName>
    </submittedName>
</protein>
<gene>
    <name evidence="1" type="ORF">PLA107_018115</name>
</gene>
<evidence type="ECO:0000313" key="1">
    <source>
        <dbReference type="EMBL" id="AXH56997.1"/>
    </source>
</evidence>
<accession>A0AAD0PT74</accession>
<evidence type="ECO:0000313" key="2">
    <source>
        <dbReference type="Proteomes" id="UP000006426"/>
    </source>
</evidence>
<proteinExistence type="predicted"/>
<dbReference type="EMBL" id="CP031225">
    <property type="protein sequence ID" value="AXH56997.1"/>
    <property type="molecule type" value="Genomic_DNA"/>
</dbReference>